<gene>
    <name evidence="2" type="ORF">BJX67DRAFT_15925</name>
</gene>
<accession>A0ABR4M7X8</accession>
<dbReference type="GeneID" id="98139985"/>
<organism evidence="2 3">
    <name type="scientific">Aspergillus lucknowensis</name>
    <dbReference type="NCBI Taxonomy" id="176173"/>
    <lineage>
        <taxon>Eukaryota</taxon>
        <taxon>Fungi</taxon>
        <taxon>Dikarya</taxon>
        <taxon>Ascomycota</taxon>
        <taxon>Pezizomycotina</taxon>
        <taxon>Eurotiomycetes</taxon>
        <taxon>Eurotiomycetidae</taxon>
        <taxon>Eurotiales</taxon>
        <taxon>Aspergillaceae</taxon>
        <taxon>Aspergillus</taxon>
        <taxon>Aspergillus subgen. Nidulantes</taxon>
    </lineage>
</organism>
<evidence type="ECO:0000256" key="1">
    <source>
        <dbReference type="SAM" id="MobiDB-lite"/>
    </source>
</evidence>
<evidence type="ECO:0000313" key="2">
    <source>
        <dbReference type="EMBL" id="KAL2872694.1"/>
    </source>
</evidence>
<reference evidence="2 3" key="1">
    <citation type="submission" date="2024-07" db="EMBL/GenBank/DDBJ databases">
        <title>Section-level genome sequencing and comparative genomics of Aspergillus sections Usti and Cavernicolus.</title>
        <authorList>
            <consortium name="Lawrence Berkeley National Laboratory"/>
            <person name="Nybo J.L."/>
            <person name="Vesth T.C."/>
            <person name="Theobald S."/>
            <person name="Frisvad J.C."/>
            <person name="Larsen T.O."/>
            <person name="Kjaerboelling I."/>
            <person name="Rothschild-Mancinelli K."/>
            <person name="Lyhne E.K."/>
            <person name="Kogle M.E."/>
            <person name="Barry K."/>
            <person name="Clum A."/>
            <person name="Na H."/>
            <person name="Ledsgaard L."/>
            <person name="Lin J."/>
            <person name="Lipzen A."/>
            <person name="Kuo A."/>
            <person name="Riley R."/>
            <person name="Mondo S."/>
            <person name="Labutti K."/>
            <person name="Haridas S."/>
            <person name="Pangalinan J."/>
            <person name="Salamov A.A."/>
            <person name="Simmons B.A."/>
            <person name="Magnuson J.K."/>
            <person name="Chen J."/>
            <person name="Drula E."/>
            <person name="Henrissat B."/>
            <person name="Wiebenga A."/>
            <person name="Lubbers R.J."/>
            <person name="Gomes A.C."/>
            <person name="Macurrencykelacurrency M.R."/>
            <person name="Stajich J."/>
            <person name="Grigoriev I.V."/>
            <person name="Mortensen U.H."/>
            <person name="De Vries R.P."/>
            <person name="Baker S.E."/>
            <person name="Andersen M.R."/>
        </authorList>
    </citation>
    <scope>NUCLEOTIDE SEQUENCE [LARGE SCALE GENOMIC DNA]</scope>
    <source>
        <strain evidence="2 3">CBS 449.75</strain>
    </source>
</reference>
<comment type="caution">
    <text evidence="2">The sequence shown here is derived from an EMBL/GenBank/DDBJ whole genome shotgun (WGS) entry which is preliminary data.</text>
</comment>
<dbReference type="EMBL" id="JBFXLQ010000001">
    <property type="protein sequence ID" value="KAL2872694.1"/>
    <property type="molecule type" value="Genomic_DNA"/>
</dbReference>
<name>A0ABR4M7X8_9EURO</name>
<evidence type="ECO:0000313" key="3">
    <source>
        <dbReference type="Proteomes" id="UP001610432"/>
    </source>
</evidence>
<dbReference type="RefSeq" id="XP_070891672.1">
    <property type="nucleotide sequence ID" value="XM_071024913.1"/>
</dbReference>
<dbReference type="Proteomes" id="UP001610432">
    <property type="component" value="Unassembled WGS sequence"/>
</dbReference>
<proteinExistence type="predicted"/>
<keyword evidence="3" id="KW-1185">Reference proteome</keyword>
<feature type="region of interest" description="Disordered" evidence="1">
    <location>
        <begin position="91"/>
        <end position="113"/>
    </location>
</feature>
<sequence>MSSEMKEVSKWERVVEKYKPEKLRGKQLRSLRCGDSTPIIIINVNESHFFDRGCFEEGSVVLHHPSSSPSLFWTPHLGSYCIPTPHTVHAHRRLQGPGRGRSIRRMDPWPAHRSTERSKYQRHFLHSSTKLCSGPALRSPGPGCRRRISISIIGSRRSAFQP</sequence>
<protein>
    <submittedName>
        <fullName evidence="2">Uncharacterized protein</fullName>
    </submittedName>
</protein>